<reference evidence="1" key="1">
    <citation type="submission" date="2015-12" db="EMBL/GenBank/DDBJ databases">
        <title>Gene expression during late stages of embryo sac development: a critical building block for successful pollen-pistil interactions.</title>
        <authorList>
            <person name="Liu Y."/>
            <person name="Joly V."/>
            <person name="Sabar M."/>
            <person name="Matton D.P."/>
        </authorList>
    </citation>
    <scope>NUCLEOTIDE SEQUENCE</scope>
</reference>
<accession>A0A0V0GKH1</accession>
<organism evidence="1">
    <name type="scientific">Solanum chacoense</name>
    <name type="common">Chaco potato</name>
    <dbReference type="NCBI Taxonomy" id="4108"/>
    <lineage>
        <taxon>Eukaryota</taxon>
        <taxon>Viridiplantae</taxon>
        <taxon>Streptophyta</taxon>
        <taxon>Embryophyta</taxon>
        <taxon>Tracheophyta</taxon>
        <taxon>Spermatophyta</taxon>
        <taxon>Magnoliopsida</taxon>
        <taxon>eudicotyledons</taxon>
        <taxon>Gunneridae</taxon>
        <taxon>Pentapetalae</taxon>
        <taxon>asterids</taxon>
        <taxon>lamiids</taxon>
        <taxon>Solanales</taxon>
        <taxon>Solanaceae</taxon>
        <taxon>Solanoideae</taxon>
        <taxon>Solaneae</taxon>
        <taxon>Solanum</taxon>
    </lineage>
</organism>
<sequence>QQRLPASSLKDDTGVASLSATGFQFGLAFESVNEWTFHCHQCILLLESTTRSSLPVTTKLHVNRC</sequence>
<proteinExistence type="predicted"/>
<name>A0A0V0GKH1_SOLCH</name>
<dbReference type="AlphaFoldDB" id="A0A0V0GKH1"/>
<dbReference type="EMBL" id="GEDG01038020">
    <property type="protein sequence ID" value="JAP07803.1"/>
    <property type="molecule type" value="Transcribed_RNA"/>
</dbReference>
<protein>
    <submittedName>
        <fullName evidence="1">Putative ovule protein</fullName>
    </submittedName>
</protein>
<evidence type="ECO:0000313" key="1">
    <source>
        <dbReference type="EMBL" id="JAP07803.1"/>
    </source>
</evidence>
<feature type="non-terminal residue" evidence="1">
    <location>
        <position position="1"/>
    </location>
</feature>